<protein>
    <recommendedName>
        <fullName evidence="5">Squalene cyclase N-terminal domain-containing protein</fullName>
    </recommendedName>
</protein>
<dbReference type="SUPFAM" id="SSF48239">
    <property type="entry name" value="Terpenoid cyclases/Protein prenyltransferases"/>
    <property type="match status" value="2"/>
</dbReference>
<evidence type="ECO:0000256" key="4">
    <source>
        <dbReference type="SAM" id="SignalP"/>
    </source>
</evidence>
<organism evidence="6 7">
    <name type="scientific">Eleusine coracana subsp. coracana</name>
    <dbReference type="NCBI Taxonomy" id="191504"/>
    <lineage>
        <taxon>Eukaryota</taxon>
        <taxon>Viridiplantae</taxon>
        <taxon>Streptophyta</taxon>
        <taxon>Embryophyta</taxon>
        <taxon>Tracheophyta</taxon>
        <taxon>Spermatophyta</taxon>
        <taxon>Magnoliopsida</taxon>
        <taxon>Liliopsida</taxon>
        <taxon>Poales</taxon>
        <taxon>Poaceae</taxon>
        <taxon>PACMAD clade</taxon>
        <taxon>Chloridoideae</taxon>
        <taxon>Cynodonteae</taxon>
        <taxon>Eleusininae</taxon>
        <taxon>Eleusine</taxon>
    </lineage>
</organism>
<dbReference type="AlphaFoldDB" id="A0AAV5EZH8"/>
<dbReference type="EMBL" id="BQKI01000081">
    <property type="protein sequence ID" value="GJN28813.1"/>
    <property type="molecule type" value="Genomic_DNA"/>
</dbReference>
<keyword evidence="2" id="KW-0677">Repeat</keyword>
<evidence type="ECO:0000313" key="7">
    <source>
        <dbReference type="Proteomes" id="UP001054889"/>
    </source>
</evidence>
<feature type="chain" id="PRO_5043955163" description="Squalene cyclase N-terminal domain-containing protein" evidence="4">
    <location>
        <begin position="19"/>
        <end position="339"/>
    </location>
</feature>
<dbReference type="InterPro" id="IPR032697">
    <property type="entry name" value="SQ_cyclase_N"/>
</dbReference>
<evidence type="ECO:0000313" key="6">
    <source>
        <dbReference type="EMBL" id="GJN28813.1"/>
    </source>
</evidence>
<dbReference type="Pfam" id="PF13249">
    <property type="entry name" value="SQHop_cyclase_N"/>
    <property type="match status" value="1"/>
</dbReference>
<proteinExistence type="inferred from homology"/>
<reference evidence="6" key="1">
    <citation type="journal article" date="2018" name="DNA Res.">
        <title>Multiple hybrid de novo genome assembly of finger millet, an orphan allotetraploid crop.</title>
        <authorList>
            <person name="Hatakeyama M."/>
            <person name="Aluri S."/>
            <person name="Balachadran M.T."/>
            <person name="Sivarajan S.R."/>
            <person name="Patrignani A."/>
            <person name="Gruter S."/>
            <person name="Poveda L."/>
            <person name="Shimizu-Inatsugi R."/>
            <person name="Baeten J."/>
            <person name="Francoijs K.J."/>
            <person name="Nataraja K.N."/>
            <person name="Reddy Y.A.N."/>
            <person name="Phadnis S."/>
            <person name="Ravikumar R.L."/>
            <person name="Schlapbach R."/>
            <person name="Sreeman S.M."/>
            <person name="Shimizu K.K."/>
        </authorList>
    </citation>
    <scope>NUCLEOTIDE SEQUENCE</scope>
</reference>
<keyword evidence="3" id="KW-0413">Isomerase</keyword>
<dbReference type="GO" id="GO:0031559">
    <property type="term" value="F:oxidosqualene cyclase activity"/>
    <property type="evidence" value="ECO:0007669"/>
    <property type="project" value="UniProtKB-ARBA"/>
</dbReference>
<dbReference type="PANTHER" id="PTHR11764">
    <property type="entry name" value="TERPENE CYCLASE/MUTASE FAMILY MEMBER"/>
    <property type="match status" value="1"/>
</dbReference>
<feature type="signal peptide" evidence="4">
    <location>
        <begin position="1"/>
        <end position="18"/>
    </location>
</feature>
<dbReference type="PANTHER" id="PTHR11764:SF39">
    <property type="entry name" value="TERPENE CYCLASE_MUTASE FAMILY MEMBER"/>
    <property type="match status" value="1"/>
</dbReference>
<name>A0AAV5EZH8_ELECO</name>
<dbReference type="FunFam" id="1.50.10.20:FF:000002">
    <property type="entry name" value="Terpene cyclase/mutase family member"/>
    <property type="match status" value="1"/>
</dbReference>
<reference evidence="6" key="2">
    <citation type="submission" date="2021-12" db="EMBL/GenBank/DDBJ databases">
        <title>Resequencing data analysis of finger millet.</title>
        <authorList>
            <person name="Hatakeyama M."/>
            <person name="Aluri S."/>
            <person name="Balachadran M.T."/>
            <person name="Sivarajan S.R."/>
            <person name="Poveda L."/>
            <person name="Shimizu-Inatsugi R."/>
            <person name="Schlapbach R."/>
            <person name="Sreeman S.M."/>
            <person name="Shimizu K.K."/>
        </authorList>
    </citation>
    <scope>NUCLEOTIDE SEQUENCE</scope>
</reference>
<keyword evidence="7" id="KW-1185">Reference proteome</keyword>
<dbReference type="InterPro" id="IPR018333">
    <property type="entry name" value="Squalene_cyclase"/>
</dbReference>
<evidence type="ECO:0000256" key="3">
    <source>
        <dbReference type="ARBA" id="ARBA00023235"/>
    </source>
</evidence>
<evidence type="ECO:0000256" key="1">
    <source>
        <dbReference type="ARBA" id="ARBA00009755"/>
    </source>
</evidence>
<dbReference type="GO" id="GO:0016104">
    <property type="term" value="P:triterpenoid biosynthetic process"/>
    <property type="evidence" value="ECO:0007669"/>
    <property type="project" value="InterPro"/>
</dbReference>
<evidence type="ECO:0000259" key="5">
    <source>
        <dbReference type="Pfam" id="PF13249"/>
    </source>
</evidence>
<gene>
    <name evidence="6" type="primary">gb16982</name>
    <name evidence="6" type="ORF">PR202_gb16982</name>
</gene>
<feature type="domain" description="Squalene cyclase N-terminal" evidence="5">
    <location>
        <begin position="23"/>
        <end position="271"/>
    </location>
</feature>
<keyword evidence="4" id="KW-0732">Signal</keyword>
<comment type="similarity">
    <text evidence="1">Belongs to the terpene cyclase/mutase family.</text>
</comment>
<dbReference type="Proteomes" id="UP001054889">
    <property type="component" value="Unassembled WGS sequence"/>
</dbReference>
<dbReference type="GO" id="GO:0005811">
    <property type="term" value="C:lipid droplet"/>
    <property type="evidence" value="ECO:0007669"/>
    <property type="project" value="InterPro"/>
</dbReference>
<dbReference type="Gene3D" id="1.50.10.20">
    <property type="match status" value="1"/>
</dbReference>
<sequence length="339" mass="39425">MFIMPILVFALYITGSLDTILLKEHRYEICRYIYNHQNEDGGWGTNELGPSSMFGTCLTYVTLRILGEACTHDALTKGREWILSHGSAAAIPQWGKIWLSVIGLYDWSGNNSIFPELWLVPHILPIHPGRFWCFCRLVYMPMAYLYGKKFVGPITPIILAMREELYSVSYNDIDWYKARDTCAKVDLRYPRSPVQNLVWNCINNGLEPLLNCWPVNKMRDVALKNIMKHIHYEDESTKYIGICPINKALNMICCWIENPNSNELKQHLARIYDYFWLAEDGMKAQYYDGCPSWETAFIVQAYCSTDLVNEFGPTLQKAHDFIKKSQVECFKFYIYSYLS</sequence>
<evidence type="ECO:0000256" key="2">
    <source>
        <dbReference type="ARBA" id="ARBA00022737"/>
    </source>
</evidence>
<comment type="caution">
    <text evidence="6">The sequence shown here is derived from an EMBL/GenBank/DDBJ whole genome shotgun (WGS) entry which is preliminary data.</text>
</comment>
<accession>A0AAV5EZH8</accession>
<dbReference type="InterPro" id="IPR008930">
    <property type="entry name" value="Terpenoid_cyclase/PrenylTrfase"/>
</dbReference>